<reference evidence="1 2" key="1">
    <citation type="submission" date="2023-02" db="EMBL/GenBank/DDBJ databases">
        <title>LHISI_Scaffold_Assembly.</title>
        <authorList>
            <person name="Stuart O.P."/>
            <person name="Cleave R."/>
            <person name="Magrath M.J.L."/>
            <person name="Mikheyev A.S."/>
        </authorList>
    </citation>
    <scope>NUCLEOTIDE SEQUENCE [LARGE SCALE GENOMIC DNA]</scope>
    <source>
        <strain evidence="1">Daus_M_001</strain>
        <tissue evidence="1">Leg muscle</tissue>
    </source>
</reference>
<proteinExistence type="predicted"/>
<accession>A0ABQ9GYR6</accession>
<evidence type="ECO:0000313" key="1">
    <source>
        <dbReference type="EMBL" id="KAJ8877175.1"/>
    </source>
</evidence>
<dbReference type="EMBL" id="JARBHB010000008">
    <property type="protein sequence ID" value="KAJ8877175.1"/>
    <property type="molecule type" value="Genomic_DNA"/>
</dbReference>
<organism evidence="1 2">
    <name type="scientific">Dryococelus australis</name>
    <dbReference type="NCBI Taxonomy" id="614101"/>
    <lineage>
        <taxon>Eukaryota</taxon>
        <taxon>Metazoa</taxon>
        <taxon>Ecdysozoa</taxon>
        <taxon>Arthropoda</taxon>
        <taxon>Hexapoda</taxon>
        <taxon>Insecta</taxon>
        <taxon>Pterygota</taxon>
        <taxon>Neoptera</taxon>
        <taxon>Polyneoptera</taxon>
        <taxon>Phasmatodea</taxon>
        <taxon>Verophasmatodea</taxon>
        <taxon>Anareolatae</taxon>
        <taxon>Phasmatidae</taxon>
        <taxon>Eurycanthinae</taxon>
        <taxon>Dryococelus</taxon>
    </lineage>
</organism>
<sequence>MAARGSALLEAQWLNDEMAMKLQYWQKQFHLPAVSSAIGIPSARRTFSTKLEISVLESLDPIGSSRSCIGISNCDMLQVDVTSEEIFSLSTSMGDPDSYLHLACSVAFKGAEDNVLASTDLPCGDVKVVFIAQLFVFVIMANMADVLARLSLAECHVKCAYALSHTITTDPTKINIFLANVRDLPEDYVTLEASSGKPGKFSLEEHSVRMINFKEQYYIVMETAESFRSVKAIEEVHLESSRSSQMVLQKINLPHHPELSTVEKFVYLKTSLSGKLLSLIQALPISEVNFCQAPDCGLLLTIITKNIAALEALDVPVKTWDLILLAIFKKKKDEPLQTQWEMTLSDSELPTLRKLIKFLEKHCRCQKTATYCQTQSTVVPPGSKIGNPLNHDNCALATLKCALCKDLHAICKCPRFVLMSPKECFGSVKDNKLYLKGLQTGHQFKDCPFSSSCRHYQSRHHSLLHFTAGTIEKEVTGNSKLADTVMLSTAMIDIQYSSGNFQTIKALFDSGNQAHFITDNCLSLG</sequence>
<name>A0ABQ9GYR6_9NEOP</name>
<evidence type="ECO:0000313" key="2">
    <source>
        <dbReference type="Proteomes" id="UP001159363"/>
    </source>
</evidence>
<keyword evidence="2" id="KW-1185">Reference proteome</keyword>
<protein>
    <submittedName>
        <fullName evidence="1">Uncharacterized protein</fullName>
    </submittedName>
</protein>
<gene>
    <name evidence="1" type="ORF">PR048_021628</name>
</gene>
<comment type="caution">
    <text evidence="1">The sequence shown here is derived from an EMBL/GenBank/DDBJ whole genome shotgun (WGS) entry which is preliminary data.</text>
</comment>
<dbReference type="Proteomes" id="UP001159363">
    <property type="component" value="Chromosome 7"/>
</dbReference>